<dbReference type="InterPro" id="IPR005149">
    <property type="entry name" value="Tscrpt_reg_PadR_N"/>
</dbReference>
<dbReference type="InterPro" id="IPR036388">
    <property type="entry name" value="WH-like_DNA-bd_sf"/>
</dbReference>
<evidence type="ECO:0000259" key="1">
    <source>
        <dbReference type="Pfam" id="PF03551"/>
    </source>
</evidence>
<evidence type="ECO:0000313" key="3">
    <source>
        <dbReference type="Proteomes" id="UP000242699"/>
    </source>
</evidence>
<sequence>MSNFKRYQTGKHLEAFVLLLLNEHPDHGGHLLLRLSEILPKEWVVDSGRIYRLLRELEESGCLTSSWIQHDDAAPVRQYQITPQGSGQLDNWAQELAIKQASLAQFLAKYREITDSSSRANSPSALKPPKTG</sequence>
<dbReference type="Gene3D" id="1.10.10.10">
    <property type="entry name" value="Winged helix-like DNA-binding domain superfamily/Winged helix DNA-binding domain"/>
    <property type="match status" value="1"/>
</dbReference>
<protein>
    <submittedName>
        <fullName evidence="2">PadR family transcriptional regulator</fullName>
    </submittedName>
</protein>
<proteinExistence type="predicted"/>
<gene>
    <name evidence="2" type="ORF">C7B43_12180</name>
</gene>
<dbReference type="EMBL" id="PXYT01000028">
    <property type="protein sequence ID" value="PSR27210.1"/>
    <property type="molecule type" value="Genomic_DNA"/>
</dbReference>
<dbReference type="PANTHER" id="PTHR33169">
    <property type="entry name" value="PADR-FAMILY TRANSCRIPTIONAL REGULATOR"/>
    <property type="match status" value="1"/>
</dbReference>
<dbReference type="Proteomes" id="UP000242699">
    <property type="component" value="Unassembled WGS sequence"/>
</dbReference>
<dbReference type="Pfam" id="PF03551">
    <property type="entry name" value="PadR"/>
    <property type="match status" value="1"/>
</dbReference>
<feature type="domain" description="Transcription regulator PadR N-terminal" evidence="1">
    <location>
        <begin position="17"/>
        <end position="89"/>
    </location>
</feature>
<accession>A0A2T2WY91</accession>
<name>A0A2T2WY91_9FIRM</name>
<dbReference type="PANTHER" id="PTHR33169:SF14">
    <property type="entry name" value="TRANSCRIPTIONAL REGULATOR RV3488"/>
    <property type="match status" value="1"/>
</dbReference>
<dbReference type="InterPro" id="IPR052509">
    <property type="entry name" value="Metal_resp_DNA-bind_regulator"/>
</dbReference>
<comment type="caution">
    <text evidence="2">The sequence shown here is derived from an EMBL/GenBank/DDBJ whole genome shotgun (WGS) entry which is preliminary data.</text>
</comment>
<evidence type="ECO:0000313" key="2">
    <source>
        <dbReference type="EMBL" id="PSR27210.1"/>
    </source>
</evidence>
<organism evidence="2 3">
    <name type="scientific">Sulfobacillus benefaciens</name>
    <dbReference type="NCBI Taxonomy" id="453960"/>
    <lineage>
        <taxon>Bacteria</taxon>
        <taxon>Bacillati</taxon>
        <taxon>Bacillota</taxon>
        <taxon>Clostridia</taxon>
        <taxon>Eubacteriales</taxon>
        <taxon>Clostridiales Family XVII. Incertae Sedis</taxon>
        <taxon>Sulfobacillus</taxon>
    </lineage>
</organism>
<dbReference type="AlphaFoldDB" id="A0A2T2WY91"/>
<reference evidence="2 3" key="1">
    <citation type="journal article" date="2014" name="BMC Genomics">
        <title>Comparison of environmental and isolate Sulfobacillus genomes reveals diverse carbon, sulfur, nitrogen, and hydrogen metabolisms.</title>
        <authorList>
            <person name="Justice N.B."/>
            <person name="Norman A."/>
            <person name="Brown C.T."/>
            <person name="Singh A."/>
            <person name="Thomas B.C."/>
            <person name="Banfield J.F."/>
        </authorList>
    </citation>
    <scope>NUCLEOTIDE SEQUENCE [LARGE SCALE GENOMIC DNA]</scope>
    <source>
        <strain evidence="2">AMDSBA1</strain>
    </source>
</reference>
<dbReference type="InterPro" id="IPR036390">
    <property type="entry name" value="WH_DNA-bd_sf"/>
</dbReference>
<dbReference type="SUPFAM" id="SSF46785">
    <property type="entry name" value="Winged helix' DNA-binding domain"/>
    <property type="match status" value="1"/>
</dbReference>